<accession>A0A060DTN5</accession>
<sequence>MNEDDPFGIEDADKTIFNPVNLNTGLNTGGASPRRAGSPTAAPPPPSDPTLSPPTGPQPGAAPPGASGGPSGGSQGGFRGRLHAAAEQGRAPVASPGGEAIALPHTGVNPLAAAAAPLLGLVSRLRTASMSVPIEQVRAQTVAALRDFEGRATAQGTPRETVRTAHYALCATIDDIVLNTPWGNRSPWAAASMVSSFHNEVTGGERFYRLLEPLMRQPAANRDLLELLYLCLSLGFEGQYRLSPRGQSELARTRDTVYRSIAELRGTGERDLSSRWRGVAMPHRTTSTGVPLWVIGVGAAALLLAAHVGFSFALNDRTDRTLAELVRLPPRSPPQLSRPTAASQASVPAPPAERPADPAPRPSQRIAAPAPPPPFAQIRGFLEPEVRQGLVSLHDASDGLVIRMRAGSMFRSGSASVEKQTYALLDRIGQALEGEPGLVQVVGHTDNVPIRTVRFPSNWHLSKARAEAVRDHLARLMSAPARLSADGKADLEPVASNNDAEGREENRRTDILIRAESPPAVANR</sequence>
<name>A0A060DTN5_9PROT</name>
<dbReference type="KEGG" id="abq:ABAZ39_29745"/>
<keyword evidence="1 3" id="KW-0472">Membrane</keyword>
<dbReference type="PROSITE" id="PS51123">
    <property type="entry name" value="OMPA_2"/>
    <property type="match status" value="1"/>
</dbReference>
<evidence type="ECO:0000256" key="1">
    <source>
        <dbReference type="PROSITE-ProRule" id="PRU00473"/>
    </source>
</evidence>
<geneLocation type="plasmid" evidence="5 6">
    <name>AbAZ39_p3</name>
</geneLocation>
<dbReference type="InterPro" id="IPR038522">
    <property type="entry name" value="T4/T6SS_DotU_sf"/>
</dbReference>
<dbReference type="InterPro" id="IPR006665">
    <property type="entry name" value="OmpA-like"/>
</dbReference>
<proteinExistence type="predicted"/>
<dbReference type="PANTHER" id="PTHR38033:SF1">
    <property type="entry name" value="DOTU FAMILY TYPE IV_VI SECRETION SYSTEM PROTEIN"/>
    <property type="match status" value="1"/>
</dbReference>
<feature type="compositionally biased region" description="Polar residues" evidence="2">
    <location>
        <begin position="18"/>
        <end position="30"/>
    </location>
</feature>
<reference evidence="5 6" key="1">
    <citation type="journal article" date="2014" name="Genome Announc.">
        <title>Complete Genome Sequence of the Model Rhizosphere Strain Azospirillum brasilense Az39, Successfully Applied in Agriculture.</title>
        <authorList>
            <person name="Rivera D."/>
            <person name="Revale S."/>
            <person name="Molina R."/>
            <person name="Gualpa J."/>
            <person name="Puente M."/>
            <person name="Maroniche G."/>
            <person name="Paris G."/>
            <person name="Baker D."/>
            <person name="Clavijo B."/>
            <person name="McLay K."/>
            <person name="Spaepen S."/>
            <person name="Perticari A."/>
            <person name="Vazquez M."/>
            <person name="Wisniewski-Dye F."/>
            <person name="Watkins C."/>
            <person name="Martinez-Abarca F."/>
            <person name="Vanderleyden J."/>
            <person name="Cassan F."/>
        </authorList>
    </citation>
    <scope>NUCLEOTIDE SEQUENCE [LARGE SCALE GENOMIC DNA]</scope>
    <source>
        <strain evidence="5 6">Az39</strain>
        <plasmid evidence="5">AbAZ39_p3</plasmid>
    </source>
</reference>
<dbReference type="EMBL" id="CP007796">
    <property type="protein sequence ID" value="AIB16040.1"/>
    <property type="molecule type" value="Genomic_DNA"/>
</dbReference>
<evidence type="ECO:0000256" key="3">
    <source>
        <dbReference type="SAM" id="Phobius"/>
    </source>
</evidence>
<evidence type="ECO:0000313" key="6">
    <source>
        <dbReference type="Proteomes" id="UP000027186"/>
    </source>
</evidence>
<protein>
    <recommendedName>
        <fullName evidence="4">OmpA-like domain-containing protein</fullName>
    </recommendedName>
</protein>
<dbReference type="Pfam" id="PF00691">
    <property type="entry name" value="OmpA"/>
    <property type="match status" value="1"/>
</dbReference>
<dbReference type="CDD" id="cd07185">
    <property type="entry name" value="OmpA_C-like"/>
    <property type="match status" value="1"/>
</dbReference>
<dbReference type="AlphaFoldDB" id="A0A060DTN5"/>
<feature type="region of interest" description="Disordered" evidence="2">
    <location>
        <begin position="487"/>
        <end position="524"/>
    </location>
</feature>
<feature type="compositionally biased region" description="Gly residues" evidence="2">
    <location>
        <begin position="66"/>
        <end position="79"/>
    </location>
</feature>
<feature type="compositionally biased region" description="Basic and acidic residues" evidence="2">
    <location>
        <begin position="500"/>
        <end position="513"/>
    </location>
</feature>
<organism evidence="5 6">
    <name type="scientific">Azospirillum argentinense</name>
    <dbReference type="NCBI Taxonomy" id="2970906"/>
    <lineage>
        <taxon>Bacteria</taxon>
        <taxon>Pseudomonadati</taxon>
        <taxon>Pseudomonadota</taxon>
        <taxon>Alphaproteobacteria</taxon>
        <taxon>Rhodospirillales</taxon>
        <taxon>Azospirillaceae</taxon>
        <taxon>Azospirillum</taxon>
    </lineage>
</organism>
<dbReference type="InterPro" id="IPR036737">
    <property type="entry name" value="OmpA-like_sf"/>
</dbReference>
<feature type="region of interest" description="Disordered" evidence="2">
    <location>
        <begin position="328"/>
        <end position="374"/>
    </location>
</feature>
<dbReference type="Gene3D" id="3.30.1330.60">
    <property type="entry name" value="OmpA-like domain"/>
    <property type="match status" value="1"/>
</dbReference>
<dbReference type="InterPro" id="IPR017733">
    <property type="entry name" value="OmpA-like_dom_proteobacteria"/>
</dbReference>
<keyword evidence="5" id="KW-0614">Plasmid</keyword>
<dbReference type="GO" id="GO:0016020">
    <property type="term" value="C:membrane"/>
    <property type="evidence" value="ECO:0007669"/>
    <property type="project" value="UniProtKB-UniRule"/>
</dbReference>
<dbReference type="Pfam" id="PF09850">
    <property type="entry name" value="DotU"/>
    <property type="match status" value="1"/>
</dbReference>
<feature type="compositionally biased region" description="Low complexity" evidence="2">
    <location>
        <begin position="334"/>
        <end position="347"/>
    </location>
</feature>
<dbReference type="Proteomes" id="UP000027186">
    <property type="component" value="Plasmid AbAZ39_p3"/>
</dbReference>
<dbReference type="PANTHER" id="PTHR38033">
    <property type="entry name" value="MEMBRANE PROTEIN-RELATED"/>
    <property type="match status" value="1"/>
</dbReference>
<feature type="compositionally biased region" description="Low complexity" evidence="2">
    <location>
        <begin position="31"/>
        <end position="40"/>
    </location>
</feature>
<dbReference type="NCBIfam" id="TIGR03349">
    <property type="entry name" value="IV_VI_DotU"/>
    <property type="match status" value="1"/>
</dbReference>
<feature type="transmembrane region" description="Helical" evidence="3">
    <location>
        <begin position="292"/>
        <end position="314"/>
    </location>
</feature>
<feature type="compositionally biased region" description="Pro residues" evidence="2">
    <location>
        <begin position="348"/>
        <end position="361"/>
    </location>
</feature>
<feature type="compositionally biased region" description="Pro residues" evidence="2">
    <location>
        <begin position="41"/>
        <end position="62"/>
    </location>
</feature>
<dbReference type="Gene3D" id="1.25.40.590">
    <property type="entry name" value="Type IV / VI secretion system, DotU"/>
    <property type="match status" value="1"/>
</dbReference>
<feature type="domain" description="OmpA-like" evidence="4">
    <location>
        <begin position="397"/>
        <end position="517"/>
    </location>
</feature>
<keyword evidence="3" id="KW-0812">Transmembrane</keyword>
<dbReference type="SUPFAM" id="SSF103088">
    <property type="entry name" value="OmpA-like"/>
    <property type="match status" value="1"/>
</dbReference>
<dbReference type="InterPro" id="IPR017732">
    <property type="entry name" value="T4/T6SS_DotU"/>
</dbReference>
<dbReference type="NCBIfam" id="TIGR03350">
    <property type="entry name" value="type_VI_ompA"/>
    <property type="match status" value="1"/>
</dbReference>
<dbReference type="RefSeq" id="WP_040137698.1">
    <property type="nucleotide sequence ID" value="NZ_CP007796.1"/>
</dbReference>
<dbReference type="NCBIfam" id="NF038228">
    <property type="entry name" value="IcmH_DotU_IVB"/>
    <property type="match status" value="1"/>
</dbReference>
<feature type="compositionally biased region" description="Acidic residues" evidence="2">
    <location>
        <begin position="1"/>
        <end position="10"/>
    </location>
</feature>
<evidence type="ECO:0000256" key="2">
    <source>
        <dbReference type="SAM" id="MobiDB-lite"/>
    </source>
</evidence>
<evidence type="ECO:0000259" key="4">
    <source>
        <dbReference type="PROSITE" id="PS51123"/>
    </source>
</evidence>
<feature type="region of interest" description="Disordered" evidence="2">
    <location>
        <begin position="1"/>
        <end position="98"/>
    </location>
</feature>
<gene>
    <name evidence="5" type="ORF">ABAZ39_29745</name>
</gene>
<evidence type="ECO:0000313" key="5">
    <source>
        <dbReference type="EMBL" id="AIB16040.1"/>
    </source>
</evidence>
<keyword evidence="3" id="KW-1133">Transmembrane helix</keyword>